<name>A0ABS4JBT9_9BACL</name>
<evidence type="ECO:0000313" key="2">
    <source>
        <dbReference type="Proteomes" id="UP001519287"/>
    </source>
</evidence>
<accession>A0ABS4JBT9</accession>
<dbReference type="RefSeq" id="WP_245376206.1">
    <property type="nucleotide sequence ID" value="NZ_JAGGLB010000055.1"/>
</dbReference>
<evidence type="ECO:0008006" key="3">
    <source>
        <dbReference type="Google" id="ProtNLM"/>
    </source>
</evidence>
<protein>
    <recommendedName>
        <fullName evidence="3">Capsid protein</fullName>
    </recommendedName>
</protein>
<proteinExistence type="predicted"/>
<dbReference type="EMBL" id="JAGGLB010000055">
    <property type="protein sequence ID" value="MBP1996691.1"/>
    <property type="molecule type" value="Genomic_DNA"/>
</dbReference>
<comment type="caution">
    <text evidence="1">The sequence shown here is derived from an EMBL/GenBank/DDBJ whole genome shotgun (WGS) entry which is preliminary data.</text>
</comment>
<dbReference type="Proteomes" id="UP001519287">
    <property type="component" value="Unassembled WGS sequence"/>
</dbReference>
<keyword evidence="2" id="KW-1185">Reference proteome</keyword>
<organism evidence="1 2">
    <name type="scientific">Paenibacillus eucommiae</name>
    <dbReference type="NCBI Taxonomy" id="1355755"/>
    <lineage>
        <taxon>Bacteria</taxon>
        <taxon>Bacillati</taxon>
        <taxon>Bacillota</taxon>
        <taxon>Bacilli</taxon>
        <taxon>Bacillales</taxon>
        <taxon>Paenibacillaceae</taxon>
        <taxon>Paenibacillus</taxon>
    </lineage>
</organism>
<sequence>MKEKRRRQGVPKAHVSATYKKITLTVPEAPVSEAMPAAMTFYVDTRFTTAQVNRIRTLIAGALGFWREHYQQLDEQGSSRYQSCCKKYARFNLAPVWFEEKLANGSAAASVQMDGFTAQIAANGFGRAAKAYIMYKKSNSLTVVKGVNASDPETNSLTVTFNPIALDNTGVGNATYMGSLAHAWLRREGYRHPAGKFTSYFAGEASMCVMRGNRDKVPGQKDSTFTKYLD</sequence>
<reference evidence="1 2" key="1">
    <citation type="submission" date="2021-03" db="EMBL/GenBank/DDBJ databases">
        <title>Genomic Encyclopedia of Type Strains, Phase IV (KMG-IV): sequencing the most valuable type-strain genomes for metagenomic binning, comparative biology and taxonomic classification.</title>
        <authorList>
            <person name="Goeker M."/>
        </authorList>
    </citation>
    <scope>NUCLEOTIDE SEQUENCE [LARGE SCALE GENOMIC DNA]</scope>
    <source>
        <strain evidence="1 2">DSM 26048</strain>
    </source>
</reference>
<gene>
    <name evidence="1" type="ORF">J2Z66_008339</name>
</gene>
<evidence type="ECO:0000313" key="1">
    <source>
        <dbReference type="EMBL" id="MBP1996691.1"/>
    </source>
</evidence>